<keyword evidence="2" id="KW-0812">Transmembrane</keyword>
<feature type="region of interest" description="Disordered" evidence="1">
    <location>
        <begin position="86"/>
        <end position="105"/>
    </location>
</feature>
<feature type="domain" description="DUF4367" evidence="3">
    <location>
        <begin position="134"/>
        <end position="235"/>
    </location>
</feature>
<dbReference type="EMBL" id="ALAN01000122">
    <property type="protein sequence ID" value="ETI66740.1"/>
    <property type="molecule type" value="Genomic_DNA"/>
</dbReference>
<keyword evidence="5" id="KW-1185">Reference proteome</keyword>
<keyword evidence="2" id="KW-0472">Membrane</keyword>
<proteinExistence type="predicted"/>
<comment type="caution">
    <text evidence="4">The sequence shown here is derived from an EMBL/GenBank/DDBJ whole genome shotgun (WGS) entry which is preliminary data.</text>
</comment>
<protein>
    <recommendedName>
        <fullName evidence="3">DUF4367 domain-containing protein</fullName>
    </recommendedName>
</protein>
<evidence type="ECO:0000256" key="1">
    <source>
        <dbReference type="SAM" id="MobiDB-lite"/>
    </source>
</evidence>
<feature type="compositionally biased region" description="Polar residues" evidence="1">
    <location>
        <begin position="86"/>
        <end position="95"/>
    </location>
</feature>
<dbReference type="InterPro" id="IPR025377">
    <property type="entry name" value="DUF4367"/>
</dbReference>
<feature type="transmembrane region" description="Helical" evidence="2">
    <location>
        <begin position="59"/>
        <end position="79"/>
    </location>
</feature>
<keyword evidence="2" id="KW-1133">Transmembrane helix</keyword>
<name>A0AB94II73_9BACI</name>
<dbReference type="Proteomes" id="UP000018877">
    <property type="component" value="Unassembled WGS sequence"/>
</dbReference>
<evidence type="ECO:0000256" key="2">
    <source>
        <dbReference type="SAM" id="Phobius"/>
    </source>
</evidence>
<organism evidence="4 5">
    <name type="scientific">Neobacillus vireti LMG 21834</name>
    <dbReference type="NCBI Taxonomy" id="1131730"/>
    <lineage>
        <taxon>Bacteria</taxon>
        <taxon>Bacillati</taxon>
        <taxon>Bacillota</taxon>
        <taxon>Bacilli</taxon>
        <taxon>Bacillales</taxon>
        <taxon>Bacillaceae</taxon>
        <taxon>Neobacillus</taxon>
    </lineage>
</organism>
<dbReference type="AlphaFoldDB" id="A0AB94II73"/>
<sequence length="237" mass="27563">MTDPKKDIKKVLSEELDQTLFESLDFHSRLQDEVREKLTVDYQKGNGPTWLAFFRKRRVYSTMLVTAAVCLVFFSSWLLREDNSNQAQPKTTLDNPTLFRSEGNNSTDPLVRKSWALNSENEARQVFGTDVLLPTYTPDQYKLDGIYGYGSSKEQINKLVFTYFHEDQSYLVIIERNMLEDIPHRFEELDINGTKGYLIPVDENTDTELHWYLNDIHYMIIGAIPTEEAVKIAKSFK</sequence>
<dbReference type="Pfam" id="PF14285">
    <property type="entry name" value="DUF4367"/>
    <property type="match status" value="1"/>
</dbReference>
<evidence type="ECO:0000313" key="5">
    <source>
        <dbReference type="Proteomes" id="UP000018877"/>
    </source>
</evidence>
<gene>
    <name evidence="4" type="ORF">BAVI_21248</name>
</gene>
<dbReference type="RefSeq" id="WP_024030414.1">
    <property type="nucleotide sequence ID" value="NZ_ALAN01000122.1"/>
</dbReference>
<accession>A0AB94II73</accession>
<reference evidence="4 5" key="1">
    <citation type="journal article" date="2014" name="Environ. Microbiol.">
        <title>The nitrate-ammonifying and nosZ-carrying bacterium Bacillus vireti is a potent source and sink for nitric and nitrous oxide under high nitrate conditions.</title>
        <authorList>
            <person name="Mania D."/>
            <person name="Heylen K."/>
            <person name="van Spanning R.J."/>
            <person name="Frostegard A."/>
        </authorList>
    </citation>
    <scope>NUCLEOTIDE SEQUENCE [LARGE SCALE GENOMIC DNA]</scope>
    <source>
        <strain evidence="4 5">LMG 21834</strain>
    </source>
</reference>
<evidence type="ECO:0000259" key="3">
    <source>
        <dbReference type="Pfam" id="PF14285"/>
    </source>
</evidence>
<evidence type="ECO:0000313" key="4">
    <source>
        <dbReference type="EMBL" id="ETI66740.1"/>
    </source>
</evidence>